<feature type="compositionally biased region" description="Polar residues" evidence="2">
    <location>
        <begin position="170"/>
        <end position="199"/>
    </location>
</feature>
<gene>
    <name evidence="4" type="ORF">PCAR00345_LOCUS15842</name>
</gene>
<feature type="region of interest" description="Disordered" evidence="2">
    <location>
        <begin position="491"/>
        <end position="511"/>
    </location>
</feature>
<dbReference type="GO" id="GO:0003950">
    <property type="term" value="F:NAD+ poly-ADP-ribosyltransferase activity"/>
    <property type="evidence" value="ECO:0007669"/>
    <property type="project" value="InterPro"/>
</dbReference>
<proteinExistence type="predicted"/>
<sequence length="511" mass="54133">MMTNRFLETVVLDSEDDRPFSSPTYPANPSGARKGDKGARQTAGQAVNPNSSIDLTSSGTRRATNSDAFLVIDLCDENEDAEGAQFARQLQLAFDGIELIGDPNGAGDANASFGVEAKNDSRAIGASSSNASTSSAIIFDAEDGLDGVGGMATAATTSTTTATATATATLPGSSSSANEDCSGASSSLGRSGDAGSTQRIGRRNNMHGGTQGDAQGVTHGSSDRAVRASAEGKATAVAVIDLDSENEVEYVPSAEERARAERQAAKRRRNQLAIAKLQEQLQREVEMTERAKANDILWSQRNQIRNWLSKHAQRLKVRDVYSNPAAAPGGALYESFAAAHARAEEKTIRLVFHGTREENITSICANGLDPKRRGRNGQALGAGEYFAEDPHISLPYCVGGKKMIVFAVLMDRSGLTNRQQGIVVVHKSEHQLPMFVISFDLGNSSSSGPSLGSTMAAALAARTAAVTSSWFGQGYGRQVAQGYSMGYPRPVPTHFAKPAKGHGRKRARRDY</sequence>
<evidence type="ECO:0000256" key="2">
    <source>
        <dbReference type="SAM" id="MobiDB-lite"/>
    </source>
</evidence>
<keyword evidence="1" id="KW-0175">Coiled coil</keyword>
<evidence type="ECO:0000313" key="4">
    <source>
        <dbReference type="EMBL" id="CAE0763230.1"/>
    </source>
</evidence>
<evidence type="ECO:0000259" key="3">
    <source>
        <dbReference type="Pfam" id="PF00644"/>
    </source>
</evidence>
<protein>
    <recommendedName>
        <fullName evidence="3">PARP catalytic domain-containing protein</fullName>
    </recommendedName>
</protein>
<feature type="compositionally biased region" description="Basic residues" evidence="2">
    <location>
        <begin position="497"/>
        <end position="511"/>
    </location>
</feature>
<feature type="region of interest" description="Disordered" evidence="2">
    <location>
        <begin position="13"/>
        <end position="60"/>
    </location>
</feature>
<dbReference type="InterPro" id="IPR012317">
    <property type="entry name" value="Poly(ADP-ribose)pol_cat_dom"/>
</dbReference>
<dbReference type="AlphaFoldDB" id="A0A7S4BEA5"/>
<feature type="domain" description="PARP catalytic" evidence="3">
    <location>
        <begin position="336"/>
        <end position="403"/>
    </location>
</feature>
<name>A0A7S4BEA5_CHRCT</name>
<dbReference type="Pfam" id="PF00644">
    <property type="entry name" value="PARP"/>
    <property type="match status" value="1"/>
</dbReference>
<dbReference type="EMBL" id="HBIZ01025011">
    <property type="protein sequence ID" value="CAE0763230.1"/>
    <property type="molecule type" value="Transcribed_RNA"/>
</dbReference>
<feature type="compositionally biased region" description="Polar residues" evidence="2">
    <location>
        <begin position="42"/>
        <end position="60"/>
    </location>
</feature>
<dbReference type="SUPFAM" id="SSF56399">
    <property type="entry name" value="ADP-ribosylation"/>
    <property type="match status" value="1"/>
</dbReference>
<dbReference type="Gene3D" id="3.90.228.10">
    <property type="match status" value="1"/>
</dbReference>
<reference evidence="4" key="1">
    <citation type="submission" date="2021-01" db="EMBL/GenBank/DDBJ databases">
        <authorList>
            <person name="Corre E."/>
            <person name="Pelletier E."/>
            <person name="Niang G."/>
            <person name="Scheremetjew M."/>
            <person name="Finn R."/>
            <person name="Kale V."/>
            <person name="Holt S."/>
            <person name="Cochrane G."/>
            <person name="Meng A."/>
            <person name="Brown T."/>
            <person name="Cohen L."/>
        </authorList>
    </citation>
    <scope>NUCLEOTIDE SEQUENCE</scope>
    <source>
        <strain evidence="4">CCMP645</strain>
    </source>
</reference>
<organism evidence="4">
    <name type="scientific">Chrysotila carterae</name>
    <name type="common">Marine alga</name>
    <name type="synonym">Syracosphaera carterae</name>
    <dbReference type="NCBI Taxonomy" id="13221"/>
    <lineage>
        <taxon>Eukaryota</taxon>
        <taxon>Haptista</taxon>
        <taxon>Haptophyta</taxon>
        <taxon>Prymnesiophyceae</taxon>
        <taxon>Isochrysidales</taxon>
        <taxon>Isochrysidaceae</taxon>
        <taxon>Chrysotila</taxon>
    </lineage>
</organism>
<evidence type="ECO:0000256" key="1">
    <source>
        <dbReference type="SAM" id="Coils"/>
    </source>
</evidence>
<feature type="region of interest" description="Disordered" evidence="2">
    <location>
        <begin position="168"/>
        <end position="229"/>
    </location>
</feature>
<feature type="coiled-coil region" evidence="1">
    <location>
        <begin position="255"/>
        <end position="294"/>
    </location>
</feature>
<accession>A0A7S4BEA5</accession>